<gene>
    <name evidence="2" type="ORF">D9C73_001968</name>
</gene>
<evidence type="ECO:0000313" key="3">
    <source>
        <dbReference type="Proteomes" id="UP000298787"/>
    </source>
</evidence>
<feature type="region of interest" description="Disordered" evidence="1">
    <location>
        <begin position="21"/>
        <end position="67"/>
    </location>
</feature>
<dbReference type="EMBL" id="CM014079">
    <property type="protein sequence ID" value="TKS66710.1"/>
    <property type="molecule type" value="Genomic_DNA"/>
</dbReference>
<organism evidence="2 3">
    <name type="scientific">Collichthys lucidus</name>
    <name type="common">Big head croaker</name>
    <name type="synonym">Sciaena lucida</name>
    <dbReference type="NCBI Taxonomy" id="240159"/>
    <lineage>
        <taxon>Eukaryota</taxon>
        <taxon>Metazoa</taxon>
        <taxon>Chordata</taxon>
        <taxon>Craniata</taxon>
        <taxon>Vertebrata</taxon>
        <taxon>Euteleostomi</taxon>
        <taxon>Actinopterygii</taxon>
        <taxon>Neopterygii</taxon>
        <taxon>Teleostei</taxon>
        <taxon>Neoteleostei</taxon>
        <taxon>Acanthomorphata</taxon>
        <taxon>Eupercaria</taxon>
        <taxon>Sciaenidae</taxon>
        <taxon>Collichthys</taxon>
    </lineage>
</organism>
<protein>
    <submittedName>
        <fullName evidence="2">Uncharacterized protein</fullName>
    </submittedName>
</protein>
<accession>A0A4U5TYX6</accession>
<keyword evidence="3" id="KW-1185">Reference proteome</keyword>
<sequence length="67" mass="7444">MQRQTSVTPPEEIVTVVTMNRKKVSGPPTDTVHRPESTERIGPQSTERIGPQSTERIGPQSTERITC</sequence>
<dbReference type="Proteomes" id="UP000298787">
    <property type="component" value="Chromosome 2"/>
</dbReference>
<evidence type="ECO:0000256" key="1">
    <source>
        <dbReference type="SAM" id="MobiDB-lite"/>
    </source>
</evidence>
<evidence type="ECO:0000313" key="2">
    <source>
        <dbReference type="EMBL" id="TKS66710.1"/>
    </source>
</evidence>
<feature type="compositionally biased region" description="Polar residues" evidence="1">
    <location>
        <begin position="43"/>
        <end position="67"/>
    </location>
</feature>
<name>A0A4U5TYX6_COLLU</name>
<proteinExistence type="predicted"/>
<reference evidence="2 3" key="1">
    <citation type="submission" date="2019-01" db="EMBL/GenBank/DDBJ databases">
        <title>Genome Assembly of Collichthys lucidus.</title>
        <authorList>
            <person name="Cai M."/>
            <person name="Xiao S."/>
        </authorList>
    </citation>
    <scope>NUCLEOTIDE SEQUENCE [LARGE SCALE GENOMIC DNA]</scope>
    <source>
        <strain evidence="2">JT15FE1705JMU</strain>
        <tissue evidence="2">Muscle</tissue>
    </source>
</reference>
<dbReference type="AlphaFoldDB" id="A0A4U5TYX6"/>